<feature type="domain" description="Cyclic nucleotide-binding" evidence="17">
    <location>
        <begin position="59"/>
        <end position="174"/>
    </location>
</feature>
<dbReference type="PROSITE" id="PS51285">
    <property type="entry name" value="AGC_KINASE_CTER"/>
    <property type="match status" value="1"/>
</dbReference>
<dbReference type="Pfam" id="PF00069">
    <property type="entry name" value="Pkinase"/>
    <property type="match status" value="1"/>
</dbReference>
<feature type="domain" description="Cyclic nucleotide-binding" evidence="17">
    <location>
        <begin position="298"/>
        <end position="343"/>
    </location>
</feature>
<keyword evidence="8" id="KW-0547">Nucleotide-binding</keyword>
<dbReference type="OrthoDB" id="100546at2759"/>
<keyword evidence="9" id="KW-0418">Kinase</keyword>
<dbReference type="Pfam" id="PF00027">
    <property type="entry name" value="cNMP_binding"/>
    <property type="match status" value="3"/>
</dbReference>
<evidence type="ECO:0000256" key="1">
    <source>
        <dbReference type="ARBA" id="ARBA00001946"/>
    </source>
</evidence>
<evidence type="ECO:0000256" key="3">
    <source>
        <dbReference type="ARBA" id="ARBA00012428"/>
    </source>
</evidence>
<evidence type="ECO:0000313" key="19">
    <source>
        <dbReference type="EMBL" id="OMJ86139.1"/>
    </source>
</evidence>
<evidence type="ECO:0000256" key="15">
    <source>
        <dbReference type="SAM" id="MobiDB-lite"/>
    </source>
</evidence>
<dbReference type="PROSITE" id="PS00888">
    <property type="entry name" value="CNMP_BINDING_1"/>
    <property type="match status" value="1"/>
</dbReference>
<keyword evidence="21" id="KW-1185">Reference proteome</keyword>
<dbReference type="Proteomes" id="UP000187209">
    <property type="component" value="Unassembled WGS sequence"/>
</dbReference>
<evidence type="ECO:0000256" key="5">
    <source>
        <dbReference type="ARBA" id="ARBA00022527"/>
    </source>
</evidence>
<dbReference type="Gene3D" id="2.60.120.10">
    <property type="entry name" value="Jelly Rolls"/>
    <property type="match status" value="3"/>
</dbReference>
<dbReference type="GO" id="GO:0005952">
    <property type="term" value="C:cAMP-dependent protein kinase complex"/>
    <property type="evidence" value="ECO:0007669"/>
    <property type="project" value="TreeGrafter"/>
</dbReference>
<keyword evidence="10" id="KW-0067">ATP-binding</keyword>
<comment type="catalytic activity">
    <reaction evidence="14">
        <text>L-seryl-[protein] + ATP = O-phospho-L-seryl-[protein] + ADP + H(+)</text>
        <dbReference type="Rhea" id="RHEA:17989"/>
        <dbReference type="Rhea" id="RHEA-COMP:9863"/>
        <dbReference type="Rhea" id="RHEA-COMP:11604"/>
        <dbReference type="ChEBI" id="CHEBI:15378"/>
        <dbReference type="ChEBI" id="CHEBI:29999"/>
        <dbReference type="ChEBI" id="CHEBI:30616"/>
        <dbReference type="ChEBI" id="CHEBI:83421"/>
        <dbReference type="ChEBI" id="CHEBI:456216"/>
        <dbReference type="EC" id="2.7.11.12"/>
    </reaction>
</comment>
<dbReference type="Gene3D" id="3.30.200.20">
    <property type="entry name" value="Phosphorylase Kinase, domain 1"/>
    <property type="match status" value="1"/>
</dbReference>
<comment type="similarity">
    <text evidence="2">Belongs to the protein kinase superfamily. AGC Ser/Thr protein kinase family. cGMP subfamily.</text>
</comment>
<dbReference type="Gene3D" id="1.10.510.10">
    <property type="entry name" value="Transferase(Phosphotransferase) domain 1"/>
    <property type="match status" value="1"/>
</dbReference>
<name>A0A1R2CAW3_9CILI</name>
<evidence type="ECO:0000256" key="2">
    <source>
        <dbReference type="ARBA" id="ARBA00006352"/>
    </source>
</evidence>
<comment type="cofactor">
    <cofactor evidence="1">
        <name>Mg(2+)</name>
        <dbReference type="ChEBI" id="CHEBI:18420"/>
    </cofactor>
</comment>
<feature type="region of interest" description="Disordered" evidence="15">
    <location>
        <begin position="1"/>
        <end position="25"/>
    </location>
</feature>
<keyword evidence="7" id="KW-0479">Metal-binding</keyword>
<organism evidence="19 21">
    <name type="scientific">Stentor coeruleus</name>
    <dbReference type="NCBI Taxonomy" id="5963"/>
    <lineage>
        <taxon>Eukaryota</taxon>
        <taxon>Sar</taxon>
        <taxon>Alveolata</taxon>
        <taxon>Ciliophora</taxon>
        <taxon>Postciliodesmatophora</taxon>
        <taxon>Heterotrichea</taxon>
        <taxon>Heterotrichida</taxon>
        <taxon>Stentoridae</taxon>
        <taxon>Stentor</taxon>
    </lineage>
</organism>
<dbReference type="InterPro" id="IPR014710">
    <property type="entry name" value="RmlC-like_jellyroll"/>
</dbReference>
<evidence type="ECO:0000259" key="17">
    <source>
        <dbReference type="PROSITE" id="PS50042"/>
    </source>
</evidence>
<dbReference type="InterPro" id="IPR000719">
    <property type="entry name" value="Prot_kinase_dom"/>
</dbReference>
<feature type="domain" description="AGC-kinase C-terminal" evidence="18">
    <location>
        <begin position="782"/>
        <end position="826"/>
    </location>
</feature>
<evidence type="ECO:0000256" key="12">
    <source>
        <dbReference type="ARBA" id="ARBA00024113"/>
    </source>
</evidence>
<evidence type="ECO:0000313" key="20">
    <source>
        <dbReference type="EMBL" id="OMJ90563.1"/>
    </source>
</evidence>
<reference evidence="19 21" key="1">
    <citation type="submission" date="2016-11" db="EMBL/GenBank/DDBJ databases">
        <title>The macronuclear genome of Stentor coeruleus: a giant cell with tiny introns.</title>
        <authorList>
            <person name="Slabodnick M."/>
            <person name="Ruby J.G."/>
            <person name="Reiff S.B."/>
            <person name="Swart E.C."/>
            <person name="Gosai S."/>
            <person name="Prabakaran S."/>
            <person name="Witkowska E."/>
            <person name="Larue G.E."/>
            <person name="Fisher S."/>
            <person name="Freeman R.M."/>
            <person name="Gunawardena J."/>
            <person name="Chu W."/>
            <person name="Stover N.A."/>
            <person name="Gregory B.D."/>
            <person name="Nowacki M."/>
            <person name="Derisi J."/>
            <person name="Roy S.W."/>
            <person name="Marshall W.F."/>
            <person name="Sood P."/>
        </authorList>
    </citation>
    <scope>NUCLEOTIDE SEQUENCE [LARGE SCALE GENOMIC DNA]</scope>
    <source>
        <strain evidence="19">WM001</strain>
    </source>
</reference>
<dbReference type="CDD" id="cd00038">
    <property type="entry name" value="CAP_ED"/>
    <property type="match status" value="3"/>
</dbReference>
<dbReference type="GO" id="GO:0046872">
    <property type="term" value="F:metal ion binding"/>
    <property type="evidence" value="ECO:0007669"/>
    <property type="project" value="UniProtKB-KW"/>
</dbReference>
<dbReference type="SUPFAM" id="SSF51206">
    <property type="entry name" value="cAMP-binding domain-like"/>
    <property type="match status" value="3"/>
</dbReference>
<dbReference type="InterPro" id="IPR000961">
    <property type="entry name" value="AGC-kinase_C"/>
</dbReference>
<evidence type="ECO:0000256" key="11">
    <source>
        <dbReference type="ARBA" id="ARBA00022842"/>
    </source>
</evidence>
<feature type="domain" description="Protein kinase" evidence="16">
    <location>
        <begin position="530"/>
        <end position="781"/>
    </location>
</feature>
<dbReference type="EC" id="2.7.11.12" evidence="3"/>
<evidence type="ECO:0000256" key="13">
    <source>
        <dbReference type="ARBA" id="ARBA00047298"/>
    </source>
</evidence>
<dbReference type="EMBL" id="MPUH01000100">
    <property type="protein sequence ID" value="OMJ90563.1"/>
    <property type="molecule type" value="Genomic_DNA"/>
</dbReference>
<dbReference type="SUPFAM" id="SSF56112">
    <property type="entry name" value="Protein kinase-like (PK-like)"/>
    <property type="match status" value="1"/>
</dbReference>
<dbReference type="GO" id="GO:0004692">
    <property type="term" value="F:cGMP-dependent protein kinase activity"/>
    <property type="evidence" value="ECO:0007669"/>
    <property type="project" value="UniProtKB-EC"/>
</dbReference>
<keyword evidence="4" id="KW-0963">Cytoplasm</keyword>
<dbReference type="SMART" id="SM00100">
    <property type="entry name" value="cNMP"/>
    <property type="match status" value="3"/>
</dbReference>
<dbReference type="GO" id="GO:0004691">
    <property type="term" value="F:cAMP-dependent protein kinase activity"/>
    <property type="evidence" value="ECO:0007669"/>
    <property type="project" value="TreeGrafter"/>
</dbReference>
<evidence type="ECO:0000256" key="9">
    <source>
        <dbReference type="ARBA" id="ARBA00022777"/>
    </source>
</evidence>
<gene>
    <name evidence="19" type="ORF">SteCoe_12414</name>
    <name evidence="20" type="ORF">SteCoe_7059</name>
</gene>
<evidence type="ECO:0000259" key="18">
    <source>
        <dbReference type="PROSITE" id="PS51285"/>
    </source>
</evidence>
<keyword evidence="5" id="KW-0723">Serine/threonine-protein kinase</keyword>
<dbReference type="InterPro" id="IPR011009">
    <property type="entry name" value="Kinase-like_dom_sf"/>
</dbReference>
<dbReference type="EMBL" id="MPUH01000215">
    <property type="protein sequence ID" value="OMJ86139.1"/>
    <property type="molecule type" value="Genomic_DNA"/>
</dbReference>
<proteinExistence type="inferred from homology"/>
<dbReference type="AlphaFoldDB" id="A0A1R2CAW3"/>
<feature type="domain" description="Cyclic nucleotide-binding" evidence="17">
    <location>
        <begin position="410"/>
        <end position="524"/>
    </location>
</feature>
<dbReference type="SMART" id="SM00220">
    <property type="entry name" value="S_TKc"/>
    <property type="match status" value="1"/>
</dbReference>
<evidence type="ECO:0000256" key="14">
    <source>
        <dbReference type="ARBA" id="ARBA00047462"/>
    </source>
</evidence>
<sequence>MGKCTSMPRSPRKLSVQSEVEVNEQDDSIPEIVSATVSNKAPKDQSKAFIAESLKKHYLFSGLSKEDMEMMFAKLKHYAVPAGEVVFEQGAAGKKFYIIESGKLEVYRNNVKKTVLKEGETTGEMAILTDQARRATIKTSEDSTLWGIGREQFRAAIKVINQKNFTINNEFISNLQLFTRLPDSQLTELTNACVQHDYPDNHRIICEGDEGMLLFIIKEGSAVAKIKGVEKFRISQGEMFGEAVVLGENHIRTISVYTIGPVKVLSISRDSIISIIGENFKEIIYRTQAKNSMSSDNLFRMLSKDIIHNLVDSMEWKYIKPGELGISREMAEVSVFILCLGSLSGGSKNFSHYEVIGFNPKHIPDEGLIADNEVVLGVFSRKDLEAYTKTSWQKLKSELKYMTFLTKIDMFTGVNLSKLRYIASRVTVQEFDKKEVIYRYNDEAHIFYVLKHGSVEILHNGKILRVLSKYDVFGDRCIEEPIRSNTARALSNCLCLVINAVDFRDIMDDSTRTILKKKKSFLSTFSLNQILMIRQIDSNGYKFKFLTYVEMTRNYYQVNVIAKEFFDNVEKFNQVIQEKNIAMQMEHLFIQKSVKTFSDSRFLYLVYEYIDAIPLSTLLTKKITEDYAKFLAACLTLILEYLHDKDIIYRSLSPQNININANGYPNIWNFYRAKIIKGRTMSLLDDPIYTAPEVSLKNGYTKSIDQWSLGIIIYQLLYCSLPFEIKNTDDPMNIYRKTTTGKLVFPQDSKFIRGNEVIADLLKLTPKDRLSLHGLKLSRWLDSIDWERISAGKMSSPFKPDVVSVKQSVKNAKLISLTRYLNVRDM</sequence>
<accession>A0A1R2CAW3</accession>
<comment type="caution">
    <text evidence="19">The sequence shown here is derived from an EMBL/GenBank/DDBJ whole genome shotgun (WGS) entry which is preliminary data.</text>
</comment>
<dbReference type="InterPro" id="IPR018490">
    <property type="entry name" value="cNMP-bd_dom_sf"/>
</dbReference>
<comment type="catalytic activity">
    <reaction evidence="13">
        <text>L-threonyl-[protein] + ATP = O-phospho-L-threonyl-[protein] + ADP + H(+)</text>
        <dbReference type="Rhea" id="RHEA:46608"/>
        <dbReference type="Rhea" id="RHEA-COMP:11060"/>
        <dbReference type="Rhea" id="RHEA-COMP:11605"/>
        <dbReference type="ChEBI" id="CHEBI:15378"/>
        <dbReference type="ChEBI" id="CHEBI:30013"/>
        <dbReference type="ChEBI" id="CHEBI:30616"/>
        <dbReference type="ChEBI" id="CHEBI:61977"/>
        <dbReference type="ChEBI" id="CHEBI:456216"/>
        <dbReference type="EC" id="2.7.11.12"/>
    </reaction>
</comment>
<dbReference type="PANTHER" id="PTHR24353">
    <property type="entry name" value="CYCLIC NUCLEOTIDE-DEPENDENT PROTEIN KINASE"/>
    <property type="match status" value="1"/>
</dbReference>
<dbReference type="InterPro" id="IPR000595">
    <property type="entry name" value="cNMP-bd_dom"/>
</dbReference>
<dbReference type="PROSITE" id="PS50042">
    <property type="entry name" value="CNMP_BINDING_3"/>
    <property type="match status" value="4"/>
</dbReference>
<dbReference type="InterPro" id="IPR018488">
    <property type="entry name" value="cNMP-bd_CS"/>
</dbReference>
<evidence type="ECO:0000256" key="10">
    <source>
        <dbReference type="ARBA" id="ARBA00022840"/>
    </source>
</evidence>
<evidence type="ECO:0000256" key="6">
    <source>
        <dbReference type="ARBA" id="ARBA00022679"/>
    </source>
</evidence>
<evidence type="ECO:0000313" key="21">
    <source>
        <dbReference type="Proteomes" id="UP000187209"/>
    </source>
</evidence>
<dbReference type="PANTHER" id="PTHR24353:SF37">
    <property type="entry name" value="CAMP-DEPENDENT PROTEIN KINASE CATALYTIC SUBUNIT PRKX"/>
    <property type="match status" value="1"/>
</dbReference>
<dbReference type="PRINTS" id="PR00103">
    <property type="entry name" value="CAMPKINASE"/>
</dbReference>
<keyword evidence="6" id="KW-0808">Transferase</keyword>
<dbReference type="GO" id="GO:0005524">
    <property type="term" value="F:ATP binding"/>
    <property type="evidence" value="ECO:0007669"/>
    <property type="project" value="UniProtKB-KW"/>
</dbReference>
<feature type="domain" description="Cyclic nucleotide-binding" evidence="17">
    <location>
        <begin position="177"/>
        <end position="279"/>
    </location>
</feature>
<protein>
    <recommendedName>
        <fullName evidence="12">cGMP-dependent protein kinase</fullName>
        <ecNumber evidence="3">2.7.11.12</ecNumber>
    </recommendedName>
</protein>
<dbReference type="PROSITE" id="PS50011">
    <property type="entry name" value="PROTEIN_KINASE_DOM"/>
    <property type="match status" value="1"/>
</dbReference>
<evidence type="ECO:0000256" key="7">
    <source>
        <dbReference type="ARBA" id="ARBA00022723"/>
    </source>
</evidence>
<evidence type="ECO:0000256" key="8">
    <source>
        <dbReference type="ARBA" id="ARBA00022741"/>
    </source>
</evidence>
<keyword evidence="11" id="KW-0460">Magnesium</keyword>
<evidence type="ECO:0000256" key="4">
    <source>
        <dbReference type="ARBA" id="ARBA00022490"/>
    </source>
</evidence>
<evidence type="ECO:0000259" key="16">
    <source>
        <dbReference type="PROSITE" id="PS50011"/>
    </source>
</evidence>